<evidence type="ECO:0000256" key="3">
    <source>
        <dbReference type="ARBA" id="ARBA00022475"/>
    </source>
</evidence>
<dbReference type="Proteomes" id="UP000280792">
    <property type="component" value="Unassembled WGS sequence"/>
</dbReference>
<accession>A0A3P3VNT0</accession>
<gene>
    <name evidence="9" type="ORF">D0544_03950</name>
</gene>
<dbReference type="PANTHER" id="PTHR30558">
    <property type="entry name" value="EXBD MEMBRANE COMPONENT OF PMF-DRIVEN MACROMOLECULE IMPORT SYSTEM"/>
    <property type="match status" value="1"/>
</dbReference>
<dbReference type="InterPro" id="IPR003400">
    <property type="entry name" value="ExbD"/>
</dbReference>
<keyword evidence="3" id="KW-1003">Cell membrane</keyword>
<keyword evidence="7" id="KW-0813">Transport</keyword>
<keyword evidence="7" id="KW-0653">Protein transport</keyword>
<comment type="similarity">
    <text evidence="2 7">Belongs to the ExbD/TolR family.</text>
</comment>
<reference evidence="9 10" key="2">
    <citation type="submission" date="2018-12" db="EMBL/GenBank/DDBJ databases">
        <title>Simiduia agarivorans gen. nov., sp. nov., a marine, agarolytic bacterium isolated from shallow coastal water from Keelung, Taiwan.</title>
        <authorList>
            <person name="Shieh W.Y."/>
        </authorList>
    </citation>
    <scope>NUCLEOTIDE SEQUENCE [LARGE SCALE GENOMIC DNA]</scope>
    <source>
        <strain evidence="9 10">GTF-13</strain>
    </source>
</reference>
<dbReference type="GO" id="GO:0015031">
    <property type="term" value="P:protein transport"/>
    <property type="evidence" value="ECO:0007669"/>
    <property type="project" value="UniProtKB-KW"/>
</dbReference>
<evidence type="ECO:0000313" key="10">
    <source>
        <dbReference type="Proteomes" id="UP000280792"/>
    </source>
</evidence>
<sequence length="168" mass="18908">MRRRRLRRQQGEPEINITAFLNLMVVLIPFLLMSAAFNQLTAFDLFLPTDSSAQATQTNEEEKVELAVLLRKEKLVLNVHPRGQVAELPHSNEGALDIPGLQQQLRSLKAKYTDMTQITLLSEPDTRYETIIEVMDGVRAMSIEEAGSRYRIELFPDIALGDAPETGA</sequence>
<proteinExistence type="inferred from homology"/>
<evidence type="ECO:0000256" key="2">
    <source>
        <dbReference type="ARBA" id="ARBA00005811"/>
    </source>
</evidence>
<feature type="transmembrane region" description="Helical" evidence="8">
    <location>
        <begin position="20"/>
        <end position="37"/>
    </location>
</feature>
<comment type="caution">
    <text evidence="9">The sequence shown here is derived from an EMBL/GenBank/DDBJ whole genome shotgun (WGS) entry which is preliminary data.</text>
</comment>
<keyword evidence="5 8" id="KW-1133">Transmembrane helix</keyword>
<dbReference type="EMBL" id="QWEZ01000001">
    <property type="protein sequence ID" value="RRJ84270.1"/>
    <property type="molecule type" value="Genomic_DNA"/>
</dbReference>
<dbReference type="AlphaFoldDB" id="A0A3P3VNT0"/>
<protein>
    <submittedName>
        <fullName evidence="9">Biopolymer transporter ExbD</fullName>
    </submittedName>
</protein>
<organism evidence="9 10">
    <name type="scientific">Aestuariirhabdus litorea</name>
    <dbReference type="NCBI Taxonomy" id="2528527"/>
    <lineage>
        <taxon>Bacteria</taxon>
        <taxon>Pseudomonadati</taxon>
        <taxon>Pseudomonadota</taxon>
        <taxon>Gammaproteobacteria</taxon>
        <taxon>Oceanospirillales</taxon>
        <taxon>Aestuariirhabdaceae</taxon>
        <taxon>Aestuariirhabdus</taxon>
    </lineage>
</organism>
<keyword evidence="10" id="KW-1185">Reference proteome</keyword>
<comment type="subcellular location">
    <subcellularLocation>
        <location evidence="1">Cell membrane</location>
        <topology evidence="1">Single-pass membrane protein</topology>
    </subcellularLocation>
    <subcellularLocation>
        <location evidence="7">Cell membrane</location>
        <topology evidence="7">Single-pass type II membrane protein</topology>
    </subcellularLocation>
</comment>
<dbReference type="PANTHER" id="PTHR30558:SF3">
    <property type="entry name" value="BIOPOLYMER TRANSPORT PROTEIN EXBD-RELATED"/>
    <property type="match status" value="1"/>
</dbReference>
<keyword evidence="6 8" id="KW-0472">Membrane</keyword>
<name>A0A3P3VNT0_9GAMM</name>
<dbReference type="RefSeq" id="WP_125014697.1">
    <property type="nucleotide sequence ID" value="NZ_QWEZ01000001.1"/>
</dbReference>
<dbReference type="Pfam" id="PF02472">
    <property type="entry name" value="ExbD"/>
    <property type="match status" value="1"/>
</dbReference>
<dbReference type="GO" id="GO:0022857">
    <property type="term" value="F:transmembrane transporter activity"/>
    <property type="evidence" value="ECO:0007669"/>
    <property type="project" value="InterPro"/>
</dbReference>
<keyword evidence="4 7" id="KW-0812">Transmembrane</keyword>
<evidence type="ECO:0000256" key="5">
    <source>
        <dbReference type="ARBA" id="ARBA00022989"/>
    </source>
</evidence>
<evidence type="ECO:0000256" key="6">
    <source>
        <dbReference type="ARBA" id="ARBA00023136"/>
    </source>
</evidence>
<evidence type="ECO:0000256" key="8">
    <source>
        <dbReference type="SAM" id="Phobius"/>
    </source>
</evidence>
<evidence type="ECO:0000256" key="4">
    <source>
        <dbReference type="ARBA" id="ARBA00022692"/>
    </source>
</evidence>
<dbReference type="GO" id="GO:0005886">
    <property type="term" value="C:plasma membrane"/>
    <property type="evidence" value="ECO:0007669"/>
    <property type="project" value="UniProtKB-SubCell"/>
</dbReference>
<evidence type="ECO:0000256" key="1">
    <source>
        <dbReference type="ARBA" id="ARBA00004162"/>
    </source>
</evidence>
<evidence type="ECO:0000313" key="9">
    <source>
        <dbReference type="EMBL" id="RRJ84270.1"/>
    </source>
</evidence>
<reference evidence="9 10" key="1">
    <citation type="submission" date="2018-08" db="EMBL/GenBank/DDBJ databases">
        <authorList>
            <person name="Khan S.A."/>
        </authorList>
    </citation>
    <scope>NUCLEOTIDE SEQUENCE [LARGE SCALE GENOMIC DNA]</scope>
    <source>
        <strain evidence="9 10">GTF-13</strain>
    </source>
</reference>
<evidence type="ECO:0000256" key="7">
    <source>
        <dbReference type="RuleBase" id="RU003879"/>
    </source>
</evidence>